<dbReference type="PANTHER" id="PTHR35370:SF1">
    <property type="entry name" value="TYPE VI SECRETION SYSTEM COMPONENT TSSF1"/>
    <property type="match status" value="1"/>
</dbReference>
<evidence type="ECO:0000313" key="2">
    <source>
        <dbReference type="Proteomes" id="UP000292639"/>
    </source>
</evidence>
<evidence type="ECO:0000313" key="1">
    <source>
        <dbReference type="EMBL" id="TBU91641.1"/>
    </source>
</evidence>
<organism evidence="1 2">
    <name type="scientific">Stutzerimonas kirkiae</name>
    <dbReference type="NCBI Taxonomy" id="2211392"/>
    <lineage>
        <taxon>Bacteria</taxon>
        <taxon>Pseudomonadati</taxon>
        <taxon>Pseudomonadota</taxon>
        <taxon>Gammaproteobacteria</taxon>
        <taxon>Pseudomonadales</taxon>
        <taxon>Pseudomonadaceae</taxon>
        <taxon>Stutzerimonas</taxon>
    </lineage>
</organism>
<dbReference type="InterPro" id="IPR010272">
    <property type="entry name" value="T6SS_TssF"/>
</dbReference>
<dbReference type="EMBL" id="QJUP01000026">
    <property type="protein sequence ID" value="TBU91641.1"/>
    <property type="molecule type" value="Genomic_DNA"/>
</dbReference>
<dbReference type="PANTHER" id="PTHR35370">
    <property type="entry name" value="CYTOPLASMIC PROTEIN-RELATED-RELATED"/>
    <property type="match status" value="1"/>
</dbReference>
<dbReference type="AlphaFoldDB" id="A0A4Q9R0B7"/>
<dbReference type="RefSeq" id="WP_131185393.1">
    <property type="nucleotide sequence ID" value="NZ_QJUO01000027.1"/>
</dbReference>
<protein>
    <submittedName>
        <fullName evidence="1">Type VI secretion system baseplate subunit TssF</fullName>
    </submittedName>
</protein>
<gene>
    <name evidence="1" type="primary">vasA</name>
    <name evidence="1" type="ORF">DNJ96_15890</name>
</gene>
<dbReference type="Pfam" id="PF05947">
    <property type="entry name" value="T6SS_TssF"/>
    <property type="match status" value="1"/>
</dbReference>
<keyword evidence="2" id="KW-1185">Reference proteome</keyword>
<name>A0A4Q9R0B7_9GAMM</name>
<dbReference type="Proteomes" id="UP000292639">
    <property type="component" value="Unassembled WGS sequence"/>
</dbReference>
<sequence length="615" mass="68476">MSDSIDDELLAHYQRELTWLRHAGAGFAERYPKVAQRLELGADECNDPHVERLLEGFAFLTARLQRRLDDDYAQFSDALLEQLYPHALRPFPSCAIAQFTPDLHKGNLAQGYPIARGTPLFTTVNERDPLAQHGNLHGQTLHFRTTDHLTLWPIEITEARLLDAEETCARLPLDYPAQTKAPRSALRIVLQCLEGYDWPSLEIERLRIHLSSASSITNALLYDLLGAHATGITQGPSEDEQSPLDGSPVAVGFAAGQSLLPEDDCTAPGLQLLAEYFTFPEKFAFFDLPIQAGKISGRQLCIHLLFAHEPPRYLDLQAGDLALGCVPVVNLFSRISEPLRPDGTRSEYRLVADAYREEATEIHSIRNLQASGANGARPMAPYHGWQHAASGAPLYWHARRVQGMTPGRQGSDLLLSLVDNDFNPREAAAEQTLSADLLCTNRHLAERLPAGTQLHFERPGPVGNVHLRKTPSRQYQPALDGPSRWRLVSQLTLNHASLSEGPRALEALREMLALHNLSETPEAFRQIQGIEALDCRRVTEHRGDDAWRGWQNGLEVRLRLKPESFTGSSAVLFSAVLAQFFSLHANANRFVRTVLVQADQEIALWRPQAGQPLVV</sequence>
<comment type="caution">
    <text evidence="1">The sequence shown here is derived from an EMBL/GenBank/DDBJ whole genome shotgun (WGS) entry which is preliminary data.</text>
</comment>
<accession>A0A4Q9R0B7</accession>
<dbReference type="NCBIfam" id="TIGR03359">
    <property type="entry name" value="VI_chp_6"/>
    <property type="match status" value="1"/>
</dbReference>
<proteinExistence type="predicted"/>
<reference evidence="1 2" key="1">
    <citation type="submission" date="2018-06" db="EMBL/GenBank/DDBJ databases">
        <title>Three novel Pseudomonas species isolated from symptomatic oak.</title>
        <authorList>
            <person name="Bueno-Gonzalez V."/>
            <person name="Brady C."/>
        </authorList>
    </citation>
    <scope>NUCLEOTIDE SEQUENCE [LARGE SCALE GENOMIC DNA]</scope>
    <source>
        <strain evidence="1 2">P17C</strain>
    </source>
</reference>
<dbReference type="PIRSF" id="PIRSF028304">
    <property type="entry name" value="UCP028304"/>
    <property type="match status" value="1"/>
</dbReference>